<evidence type="ECO:0000256" key="1">
    <source>
        <dbReference type="SAM" id="Phobius"/>
    </source>
</evidence>
<keyword evidence="1" id="KW-0812">Transmembrane</keyword>
<keyword evidence="1" id="KW-0472">Membrane</keyword>
<keyword evidence="5" id="KW-1185">Reference proteome</keyword>
<dbReference type="AlphaFoldDB" id="A0A1G6VH21"/>
<feature type="transmembrane region" description="Helical" evidence="1">
    <location>
        <begin position="74"/>
        <end position="96"/>
    </location>
</feature>
<dbReference type="RefSeq" id="WP_090145878.1">
    <property type="nucleotide sequence ID" value="NZ_FNAN01000001.1"/>
</dbReference>
<name>A0A1G6VH21_9BACT</name>
<dbReference type="GO" id="GO:0016989">
    <property type="term" value="F:sigma factor antagonist activity"/>
    <property type="evidence" value="ECO:0007669"/>
    <property type="project" value="TreeGrafter"/>
</dbReference>
<feature type="domain" description="FecR protein" evidence="2">
    <location>
        <begin position="122"/>
        <end position="208"/>
    </location>
</feature>
<dbReference type="PANTHER" id="PTHR30273:SF2">
    <property type="entry name" value="PROTEIN FECR"/>
    <property type="match status" value="1"/>
</dbReference>
<dbReference type="Proteomes" id="UP000198748">
    <property type="component" value="Unassembled WGS sequence"/>
</dbReference>
<dbReference type="InterPro" id="IPR032508">
    <property type="entry name" value="FecR_C"/>
</dbReference>
<sequence length="328" mass="37541">MKKPPFHPETLRKYLANECSDEERRLVNEWYQQVDEPADEPFTDADQDRLYNRIRTYLTELRKSDEAARPVYSLWHYMTRIAAVFAVGLGVLYFLYERPTGMGQQNDRPDGDCVSYTNEKQKIVPHMLPDSTVIWLHPGASISRTHPFVNRHITFSGEAFFYVKPDSLRPFVIHTGDVETKVLGTSFNVRAIPGEATFRVSVATGRVEVSDVKKNERVVLKPEQEVVLGPKSLHLEVQKVQEKASDKELWQSASLVFNDTPMTEVAERIMQTFHVKIGFADDGLADCRLKVDFTDQRLPEILEMIDTLLGSTYRIDRDSITLKGQGCK</sequence>
<dbReference type="InterPro" id="IPR006860">
    <property type="entry name" value="FecR"/>
</dbReference>
<accession>A0A1G6VH21</accession>
<dbReference type="Gene3D" id="2.60.120.1440">
    <property type="match status" value="1"/>
</dbReference>
<dbReference type="Pfam" id="PF16344">
    <property type="entry name" value="FecR_C"/>
    <property type="match status" value="1"/>
</dbReference>
<feature type="domain" description="Protein FecR C-terminal" evidence="3">
    <location>
        <begin position="255"/>
        <end position="322"/>
    </location>
</feature>
<dbReference type="STRING" id="659014.SAMN04487996_101231"/>
<dbReference type="OrthoDB" id="1452822at2"/>
<evidence type="ECO:0000313" key="5">
    <source>
        <dbReference type="Proteomes" id="UP000198748"/>
    </source>
</evidence>
<organism evidence="4 5">
    <name type="scientific">Dyadobacter soli</name>
    <dbReference type="NCBI Taxonomy" id="659014"/>
    <lineage>
        <taxon>Bacteria</taxon>
        <taxon>Pseudomonadati</taxon>
        <taxon>Bacteroidota</taxon>
        <taxon>Cytophagia</taxon>
        <taxon>Cytophagales</taxon>
        <taxon>Spirosomataceae</taxon>
        <taxon>Dyadobacter</taxon>
    </lineage>
</organism>
<dbReference type="PIRSF" id="PIRSF018266">
    <property type="entry name" value="FecR"/>
    <property type="match status" value="1"/>
</dbReference>
<evidence type="ECO:0000313" key="4">
    <source>
        <dbReference type="EMBL" id="SDD52347.1"/>
    </source>
</evidence>
<evidence type="ECO:0000259" key="2">
    <source>
        <dbReference type="Pfam" id="PF04773"/>
    </source>
</evidence>
<dbReference type="PANTHER" id="PTHR30273">
    <property type="entry name" value="PERIPLASMIC SIGNAL SENSOR AND SIGMA FACTOR ACTIVATOR FECR-RELATED"/>
    <property type="match status" value="1"/>
</dbReference>
<dbReference type="Gene3D" id="3.55.50.30">
    <property type="match status" value="1"/>
</dbReference>
<proteinExistence type="predicted"/>
<dbReference type="InterPro" id="IPR012373">
    <property type="entry name" value="Ferrdict_sens_TM"/>
</dbReference>
<evidence type="ECO:0000259" key="3">
    <source>
        <dbReference type="Pfam" id="PF16344"/>
    </source>
</evidence>
<reference evidence="5" key="1">
    <citation type="submission" date="2016-10" db="EMBL/GenBank/DDBJ databases">
        <authorList>
            <person name="Varghese N."/>
            <person name="Submissions S."/>
        </authorList>
    </citation>
    <scope>NUCLEOTIDE SEQUENCE [LARGE SCALE GENOMIC DNA]</scope>
    <source>
        <strain evidence="5">DSM 25329</strain>
    </source>
</reference>
<keyword evidence="1" id="KW-1133">Transmembrane helix</keyword>
<dbReference type="EMBL" id="FNAN01000001">
    <property type="protein sequence ID" value="SDD52347.1"/>
    <property type="molecule type" value="Genomic_DNA"/>
</dbReference>
<dbReference type="Pfam" id="PF04773">
    <property type="entry name" value="FecR"/>
    <property type="match status" value="1"/>
</dbReference>
<gene>
    <name evidence="4" type="ORF">SAMN04487996_101231</name>
</gene>
<protein>
    <submittedName>
        <fullName evidence="4">FecR family protein</fullName>
    </submittedName>
</protein>